<protein>
    <recommendedName>
        <fullName evidence="1">Reverse transcriptase domain-containing protein</fullName>
    </recommendedName>
</protein>
<dbReference type="EMBL" id="CAJOAZ010004588">
    <property type="protein sequence ID" value="CAF4066387.1"/>
    <property type="molecule type" value="Genomic_DNA"/>
</dbReference>
<dbReference type="PROSITE" id="PS50878">
    <property type="entry name" value="RT_POL"/>
    <property type="match status" value="1"/>
</dbReference>
<organism evidence="2 3">
    <name type="scientific">Adineta steineri</name>
    <dbReference type="NCBI Taxonomy" id="433720"/>
    <lineage>
        <taxon>Eukaryota</taxon>
        <taxon>Metazoa</taxon>
        <taxon>Spiralia</taxon>
        <taxon>Gnathifera</taxon>
        <taxon>Rotifera</taxon>
        <taxon>Eurotatoria</taxon>
        <taxon>Bdelloidea</taxon>
        <taxon>Adinetida</taxon>
        <taxon>Adinetidae</taxon>
        <taxon>Adineta</taxon>
    </lineage>
</organism>
<evidence type="ECO:0000259" key="1">
    <source>
        <dbReference type="PROSITE" id="PS50878"/>
    </source>
</evidence>
<accession>A0A819TJX3</accession>
<name>A0A819TJX3_9BILA</name>
<dbReference type="AlphaFoldDB" id="A0A819TJX3"/>
<sequence length="561" mass="66502">MYLQRSSWILFQTSGKRLNYSLNDKQKQYICTRLTILDQKYCLKIHLQLCKSFLEICHTEHHWLEEVQLLSKTNDYELCFQYLTNYIGQLNEQINQYETELATQLSSYSMIPISVNQVDTCLKEYVNHQRQYLVTKNFNQLAKLQHEIQANKLYETIMTSYPNLNQNQFIDQLISIRQKQTQILEELLQFEMRILYKFLPSELDQLEKIVAPITYIPLNNEHKTNELNNKRYKMIQDAKRQWLHISLSVYETKLQEYNHQLESILLNNTSLQGPSYIRTNQSAIRPRKQQEIEIKNEHKDILSKVQNNLTEYHHVPRKHVIFEEYGNQLLNYLNSCYFTPLPYKDHIEAREQSQTTASIRNKIKQFKLIIRVTDTSNNFYIGSAIEFEKKVQQYFMDTNAFTVIKENPFNEVLTKVTQLLNNLRSKKFILQWQYNEMIPDRKTTALAHLCFNPKTHKDGIPLRPIENTIRAPTTNISKFLDKILRPIFDDKCTKTTIIDGAQLITAIKTYANKGLMKPSTLFCTFDIRNLYTMLPQEEVLNILVEFLHLHGYRKVKGIPLD</sequence>
<dbReference type="Proteomes" id="UP000663844">
    <property type="component" value="Unassembled WGS sequence"/>
</dbReference>
<dbReference type="InterPro" id="IPR000477">
    <property type="entry name" value="RT_dom"/>
</dbReference>
<evidence type="ECO:0000313" key="3">
    <source>
        <dbReference type="Proteomes" id="UP000663844"/>
    </source>
</evidence>
<gene>
    <name evidence="2" type="ORF">OXD698_LOCUS33451</name>
</gene>
<comment type="caution">
    <text evidence="2">The sequence shown here is derived from an EMBL/GenBank/DDBJ whole genome shotgun (WGS) entry which is preliminary data.</text>
</comment>
<proteinExistence type="predicted"/>
<reference evidence="2" key="1">
    <citation type="submission" date="2021-02" db="EMBL/GenBank/DDBJ databases">
        <authorList>
            <person name="Nowell W R."/>
        </authorList>
    </citation>
    <scope>NUCLEOTIDE SEQUENCE</scope>
</reference>
<feature type="domain" description="Reverse transcriptase" evidence="1">
    <location>
        <begin position="433"/>
        <end position="561"/>
    </location>
</feature>
<evidence type="ECO:0000313" key="2">
    <source>
        <dbReference type="EMBL" id="CAF4066387.1"/>
    </source>
</evidence>